<name>A0A127VBG3_9SPHI</name>
<dbReference type="Pfam" id="PF16872">
    <property type="entry name" value="putAbiC"/>
    <property type="match status" value="1"/>
</dbReference>
<dbReference type="KEGG" id="pcm:AY601_1770"/>
<evidence type="ECO:0000313" key="2">
    <source>
        <dbReference type="Proteomes" id="UP000071561"/>
    </source>
</evidence>
<gene>
    <name evidence="1" type="ORF">AY601_1770</name>
</gene>
<proteinExistence type="predicted"/>
<keyword evidence="2" id="KW-1185">Reference proteome</keyword>
<dbReference type="InterPro" id="IPR031709">
    <property type="entry name" value="PutAbiC"/>
</dbReference>
<dbReference type="AlphaFoldDB" id="A0A127VBG3"/>
<dbReference type="Proteomes" id="UP000071561">
    <property type="component" value="Chromosome"/>
</dbReference>
<protein>
    <submittedName>
        <fullName evidence="1">Uncharacterized protein</fullName>
    </submittedName>
</protein>
<accession>A0A127VBG3</accession>
<organism evidence="1 2">
    <name type="scientific">Pedobacter cryoconitis</name>
    <dbReference type="NCBI Taxonomy" id="188932"/>
    <lineage>
        <taxon>Bacteria</taxon>
        <taxon>Pseudomonadati</taxon>
        <taxon>Bacteroidota</taxon>
        <taxon>Sphingobacteriia</taxon>
        <taxon>Sphingobacteriales</taxon>
        <taxon>Sphingobacteriaceae</taxon>
        <taxon>Pedobacter</taxon>
    </lineage>
</organism>
<dbReference type="PATRIC" id="fig|188932.3.peg.1840"/>
<evidence type="ECO:0000313" key="1">
    <source>
        <dbReference type="EMBL" id="AMP98683.1"/>
    </source>
</evidence>
<dbReference type="EMBL" id="CP014504">
    <property type="protein sequence ID" value="AMP98683.1"/>
    <property type="molecule type" value="Genomic_DNA"/>
</dbReference>
<sequence length="77" mass="9315">MSNDEQILLYHNYISGLGEDWEKTSNRFLSKYRMLHNLPIHKIKFVEAPRKHFQKRIWEIKSETHGKDPIFEWGDEG</sequence>
<reference evidence="1 2" key="1">
    <citation type="submission" date="2016-03" db="EMBL/GenBank/DDBJ databases">
        <title>Complete genome sequence of Pedobacter cryoconitis PAMC 27485.</title>
        <authorList>
            <person name="Lee J."/>
            <person name="Kim O.-S."/>
        </authorList>
    </citation>
    <scope>NUCLEOTIDE SEQUENCE [LARGE SCALE GENOMIC DNA]</scope>
    <source>
        <strain evidence="1 2">PAMC 27485</strain>
    </source>
</reference>